<evidence type="ECO:0000256" key="5">
    <source>
        <dbReference type="ARBA" id="ARBA00023242"/>
    </source>
</evidence>
<evidence type="ECO:0000256" key="1">
    <source>
        <dbReference type="ARBA" id="ARBA00004123"/>
    </source>
</evidence>
<evidence type="ECO:0000256" key="2">
    <source>
        <dbReference type="ARBA" id="ARBA00023015"/>
    </source>
</evidence>
<evidence type="ECO:0000259" key="7">
    <source>
        <dbReference type="PROSITE" id="PS51294"/>
    </source>
</evidence>
<reference evidence="8" key="1">
    <citation type="submission" date="2024-02" db="EMBL/GenBank/DDBJ databases">
        <authorList>
            <consortium name="ELIXIR-Norway"/>
            <consortium name="Elixir Norway"/>
        </authorList>
    </citation>
    <scope>NUCLEOTIDE SEQUENCE</scope>
</reference>
<evidence type="ECO:0000256" key="6">
    <source>
        <dbReference type="SAM" id="MobiDB-lite"/>
    </source>
</evidence>
<evidence type="ECO:0000313" key="9">
    <source>
        <dbReference type="Proteomes" id="UP001497512"/>
    </source>
</evidence>
<dbReference type="InterPro" id="IPR017930">
    <property type="entry name" value="Myb_dom"/>
</dbReference>
<keyword evidence="9" id="KW-1185">Reference proteome</keyword>
<dbReference type="InterPro" id="IPR044825">
    <property type="entry name" value="GLK1/2-like"/>
</dbReference>
<organism evidence="8 9">
    <name type="scientific">Sphagnum troendelagicum</name>
    <dbReference type="NCBI Taxonomy" id="128251"/>
    <lineage>
        <taxon>Eukaryota</taxon>
        <taxon>Viridiplantae</taxon>
        <taxon>Streptophyta</taxon>
        <taxon>Embryophyta</taxon>
        <taxon>Bryophyta</taxon>
        <taxon>Sphagnophytina</taxon>
        <taxon>Sphagnopsida</taxon>
        <taxon>Sphagnales</taxon>
        <taxon>Sphagnaceae</taxon>
        <taxon>Sphagnum</taxon>
    </lineage>
</organism>
<dbReference type="PROSITE" id="PS51294">
    <property type="entry name" value="HTH_MYB"/>
    <property type="match status" value="1"/>
</dbReference>
<keyword evidence="2" id="KW-0805">Transcription regulation</keyword>
<accession>A0ABP0V2F4</accession>
<dbReference type="PANTHER" id="PTHR31312:SF1">
    <property type="entry name" value="TRANSCRIPTION ACTIVATOR GLK1"/>
    <property type="match status" value="1"/>
</dbReference>
<feature type="compositionally biased region" description="Basic and acidic residues" evidence="6">
    <location>
        <begin position="168"/>
        <end position="185"/>
    </location>
</feature>
<dbReference type="SUPFAM" id="SSF46689">
    <property type="entry name" value="Homeodomain-like"/>
    <property type="match status" value="1"/>
</dbReference>
<evidence type="ECO:0000313" key="8">
    <source>
        <dbReference type="EMBL" id="CAK9236590.1"/>
    </source>
</evidence>
<dbReference type="Gene3D" id="1.10.10.60">
    <property type="entry name" value="Homeodomain-like"/>
    <property type="match status" value="1"/>
</dbReference>
<protein>
    <recommendedName>
        <fullName evidence="7">HTH myb-type domain-containing protein</fullName>
    </recommendedName>
</protein>
<dbReference type="PANTHER" id="PTHR31312">
    <property type="entry name" value="TRANSCRIPTION ACTIVATOR GLK1"/>
    <property type="match status" value="1"/>
</dbReference>
<dbReference type="NCBIfam" id="TIGR01557">
    <property type="entry name" value="myb_SHAQKYF"/>
    <property type="match status" value="1"/>
</dbReference>
<dbReference type="EMBL" id="OZ019901">
    <property type="protein sequence ID" value="CAK9236590.1"/>
    <property type="molecule type" value="Genomic_DNA"/>
</dbReference>
<keyword evidence="5" id="KW-0539">Nucleus</keyword>
<name>A0ABP0V2F4_9BRYO</name>
<dbReference type="InterPro" id="IPR001005">
    <property type="entry name" value="SANT/Myb"/>
</dbReference>
<feature type="compositionally biased region" description="Low complexity" evidence="6">
    <location>
        <begin position="195"/>
        <end position="209"/>
    </location>
</feature>
<evidence type="ECO:0000256" key="3">
    <source>
        <dbReference type="ARBA" id="ARBA00023125"/>
    </source>
</evidence>
<dbReference type="InterPro" id="IPR009057">
    <property type="entry name" value="Homeodomain-like_sf"/>
</dbReference>
<comment type="subcellular location">
    <subcellularLocation>
        <location evidence="1">Nucleus</location>
    </subcellularLocation>
</comment>
<gene>
    <name evidence="8" type="ORF">CSSPTR1EN2_LOCUS22990</name>
</gene>
<sequence length="498" mass="54776">MPTRAGGMPTTTPPHVKVVVEYEKVEILDSLISMNLSTSQCNESNLLNADNDDDDIEDFNLEFLEQSCTKLLDCDNSLEGFHFEDDDFMRFDGEDSTRELEIDMDTCTVVDLPADTNNSRCLCLDIESPLNNLVGYDGQETEEDGVETEEIGEEEALLLAEAAKLLGDESSDRESVGPVDKKEDQASSSQCSNLKGSNKSSSCAASSSSGRRKTKVDWTPELHRRFVQAVEQLGVEKAIPSRILELMGVQCLTRHNIASHLQKYRSHRRHMIARDVEAASWQHRRPLTWARSQREGNAWLAPMLMQTGCGSSGGHPFAPVTGLPPFQPHHHHHPHLPQAHGHHHIGAPLVVWGHPTVDHSPSHMWQQQQPAAAAAVNTLPFWQQPDGTFWQQQQAAAAPASICSWTYSSSLPPGVPSPVLRAPPYASSSPPSASPGIAQMMMTPAGITSETFFIDESTMTPGAMYQTSVDNNQECMVWAPPYRDGKMGMEVGMLSSLV</sequence>
<dbReference type="Pfam" id="PF00249">
    <property type="entry name" value="Myb_DNA-binding"/>
    <property type="match status" value="1"/>
</dbReference>
<evidence type="ECO:0000256" key="4">
    <source>
        <dbReference type="ARBA" id="ARBA00023163"/>
    </source>
</evidence>
<keyword evidence="3" id="KW-0238">DNA-binding</keyword>
<keyword evidence="4" id="KW-0804">Transcription</keyword>
<proteinExistence type="predicted"/>
<dbReference type="InterPro" id="IPR006447">
    <property type="entry name" value="Myb_dom_plants"/>
</dbReference>
<feature type="domain" description="HTH myb-type" evidence="7">
    <location>
        <begin position="210"/>
        <end position="269"/>
    </location>
</feature>
<feature type="region of interest" description="Disordered" evidence="6">
    <location>
        <begin position="168"/>
        <end position="216"/>
    </location>
</feature>
<dbReference type="Proteomes" id="UP001497512">
    <property type="component" value="Chromosome 9"/>
</dbReference>